<comment type="caution">
    <text evidence="1">The sequence shown here is derived from an EMBL/GenBank/DDBJ whole genome shotgun (WGS) entry which is preliminary data.</text>
</comment>
<dbReference type="EMBL" id="SRLO01000088">
    <property type="protein sequence ID" value="TNN77010.1"/>
    <property type="molecule type" value="Genomic_DNA"/>
</dbReference>
<dbReference type="AlphaFoldDB" id="A0A4Z2IGE0"/>
<organism evidence="1 2">
    <name type="scientific">Liparis tanakae</name>
    <name type="common">Tanaka's snailfish</name>
    <dbReference type="NCBI Taxonomy" id="230148"/>
    <lineage>
        <taxon>Eukaryota</taxon>
        <taxon>Metazoa</taxon>
        <taxon>Chordata</taxon>
        <taxon>Craniata</taxon>
        <taxon>Vertebrata</taxon>
        <taxon>Euteleostomi</taxon>
        <taxon>Actinopterygii</taxon>
        <taxon>Neopterygii</taxon>
        <taxon>Teleostei</taxon>
        <taxon>Neoteleostei</taxon>
        <taxon>Acanthomorphata</taxon>
        <taxon>Eupercaria</taxon>
        <taxon>Perciformes</taxon>
        <taxon>Cottioidei</taxon>
        <taxon>Cottales</taxon>
        <taxon>Liparidae</taxon>
        <taxon>Liparis</taxon>
    </lineage>
</organism>
<protein>
    <submittedName>
        <fullName evidence="1">Uncharacterized protein</fullName>
    </submittedName>
</protein>
<gene>
    <name evidence="1" type="ORF">EYF80_012856</name>
</gene>
<reference evidence="1 2" key="1">
    <citation type="submission" date="2019-03" db="EMBL/GenBank/DDBJ databases">
        <title>First draft genome of Liparis tanakae, snailfish: a comprehensive survey of snailfish specific genes.</title>
        <authorList>
            <person name="Kim W."/>
            <person name="Song I."/>
            <person name="Jeong J.-H."/>
            <person name="Kim D."/>
            <person name="Kim S."/>
            <person name="Ryu S."/>
            <person name="Song J.Y."/>
            <person name="Lee S.K."/>
        </authorList>
    </citation>
    <scope>NUCLEOTIDE SEQUENCE [LARGE SCALE GENOMIC DNA]</scope>
    <source>
        <tissue evidence="1">Muscle</tissue>
    </source>
</reference>
<dbReference type="OrthoDB" id="63267at2759"/>
<accession>A0A4Z2IGE0</accession>
<evidence type="ECO:0000313" key="1">
    <source>
        <dbReference type="EMBL" id="TNN77010.1"/>
    </source>
</evidence>
<sequence>MVEVEHQLAQTDTERHAMDKLTGSAGIIGGNIIIEGLCVRQRGQLQREQLGRASLQRLREQLHGNKSYSFTPTTRARLL</sequence>
<dbReference type="Proteomes" id="UP000314294">
    <property type="component" value="Unassembled WGS sequence"/>
</dbReference>
<proteinExistence type="predicted"/>
<keyword evidence="2" id="KW-1185">Reference proteome</keyword>
<name>A0A4Z2IGE0_9TELE</name>
<evidence type="ECO:0000313" key="2">
    <source>
        <dbReference type="Proteomes" id="UP000314294"/>
    </source>
</evidence>